<keyword evidence="2" id="KW-1185">Reference proteome</keyword>
<proteinExistence type="predicted"/>
<protein>
    <submittedName>
        <fullName evidence="1">Uncharacterized protein</fullName>
    </submittedName>
</protein>
<name>A0ABW2K442_9BACI</name>
<organism evidence="1 2">
    <name type="scientific">Halobacillus campisalis</name>
    <dbReference type="NCBI Taxonomy" id="435909"/>
    <lineage>
        <taxon>Bacteria</taxon>
        <taxon>Bacillati</taxon>
        <taxon>Bacillota</taxon>
        <taxon>Bacilli</taxon>
        <taxon>Bacillales</taxon>
        <taxon>Bacillaceae</taxon>
        <taxon>Halobacillus</taxon>
    </lineage>
</organism>
<gene>
    <name evidence="1" type="ORF">ACFQMN_11785</name>
</gene>
<sequence>MDSNKKRLFTFIAWFISLSAAQYLIDYFLRSSAIDVWDFGLPLGLSLGMTFSDLMTWKKKD</sequence>
<evidence type="ECO:0000313" key="1">
    <source>
        <dbReference type="EMBL" id="MFC7321555.1"/>
    </source>
</evidence>
<dbReference type="RefSeq" id="WP_289217276.1">
    <property type="nucleotide sequence ID" value="NZ_JAPVRC010000016.1"/>
</dbReference>
<accession>A0ABW2K442</accession>
<comment type="caution">
    <text evidence="1">The sequence shown here is derived from an EMBL/GenBank/DDBJ whole genome shotgun (WGS) entry which is preliminary data.</text>
</comment>
<reference evidence="2" key="1">
    <citation type="journal article" date="2019" name="Int. J. Syst. Evol. Microbiol.">
        <title>The Global Catalogue of Microorganisms (GCM) 10K type strain sequencing project: providing services to taxonomists for standard genome sequencing and annotation.</title>
        <authorList>
            <consortium name="The Broad Institute Genomics Platform"/>
            <consortium name="The Broad Institute Genome Sequencing Center for Infectious Disease"/>
            <person name="Wu L."/>
            <person name="Ma J."/>
        </authorList>
    </citation>
    <scope>NUCLEOTIDE SEQUENCE [LARGE SCALE GENOMIC DNA]</scope>
    <source>
        <strain evidence="2">CCUG 73951</strain>
    </source>
</reference>
<dbReference type="EMBL" id="JBHTBY010000010">
    <property type="protein sequence ID" value="MFC7321555.1"/>
    <property type="molecule type" value="Genomic_DNA"/>
</dbReference>
<evidence type="ECO:0000313" key="2">
    <source>
        <dbReference type="Proteomes" id="UP001596494"/>
    </source>
</evidence>
<dbReference type="Proteomes" id="UP001596494">
    <property type="component" value="Unassembled WGS sequence"/>
</dbReference>